<evidence type="ECO:0000256" key="6">
    <source>
        <dbReference type="ARBA" id="ARBA00022857"/>
    </source>
</evidence>
<dbReference type="OrthoDB" id="5326588at2759"/>
<dbReference type="EC" id="1.3.1.70" evidence="3"/>
<evidence type="ECO:0000256" key="1">
    <source>
        <dbReference type="ARBA" id="ARBA00004141"/>
    </source>
</evidence>
<evidence type="ECO:0000256" key="8">
    <source>
        <dbReference type="ARBA" id="ARBA00022989"/>
    </source>
</evidence>
<keyword evidence="13" id="KW-1207">Sterol metabolism</keyword>
<dbReference type="InterPro" id="IPR054722">
    <property type="entry name" value="PolX-like_BBD"/>
</dbReference>
<evidence type="ECO:0000256" key="14">
    <source>
        <dbReference type="ARBA" id="ARBA00023221"/>
    </source>
</evidence>
<evidence type="ECO:0000313" key="20">
    <source>
        <dbReference type="EMBL" id="KAG0501778.1"/>
    </source>
</evidence>
<dbReference type="GO" id="GO:0005789">
    <property type="term" value="C:endoplasmic reticulum membrane"/>
    <property type="evidence" value="ECO:0007669"/>
    <property type="project" value="TreeGrafter"/>
</dbReference>
<keyword evidence="14" id="KW-0753">Steroid metabolism</keyword>
<evidence type="ECO:0000256" key="18">
    <source>
        <dbReference type="ARBA" id="ARBA00069705"/>
    </source>
</evidence>
<dbReference type="GO" id="GO:0016126">
    <property type="term" value="P:sterol biosynthetic process"/>
    <property type="evidence" value="ECO:0007669"/>
    <property type="project" value="UniProtKB-KW"/>
</dbReference>
<evidence type="ECO:0000259" key="19">
    <source>
        <dbReference type="Pfam" id="PF22936"/>
    </source>
</evidence>
<evidence type="ECO:0000256" key="5">
    <source>
        <dbReference type="ARBA" id="ARBA00022692"/>
    </source>
</evidence>
<evidence type="ECO:0000256" key="12">
    <source>
        <dbReference type="ARBA" id="ARBA00023136"/>
    </source>
</evidence>
<keyword evidence="5" id="KW-0812">Transmembrane</keyword>
<feature type="domain" description="Retrovirus-related Pol polyprotein from transposon TNT 1-94-like beta-barrel" evidence="19">
    <location>
        <begin position="104"/>
        <end position="151"/>
    </location>
</feature>
<keyword evidence="10" id="KW-0756">Sterol biosynthesis</keyword>
<dbReference type="Pfam" id="PF01222">
    <property type="entry name" value="ERG4_ERG24"/>
    <property type="match status" value="1"/>
</dbReference>
<evidence type="ECO:0000256" key="2">
    <source>
        <dbReference type="ARBA" id="ARBA00005402"/>
    </source>
</evidence>
<keyword evidence="12" id="KW-0472">Membrane</keyword>
<evidence type="ECO:0000256" key="16">
    <source>
        <dbReference type="ARBA" id="ARBA00031227"/>
    </source>
</evidence>
<evidence type="ECO:0000256" key="15">
    <source>
        <dbReference type="ARBA" id="ARBA00030165"/>
    </source>
</evidence>
<comment type="similarity">
    <text evidence="2">Belongs to the ERG4/ERG24 family.</text>
</comment>
<dbReference type="InterPro" id="IPR018083">
    <property type="entry name" value="Sterol_reductase_CS"/>
</dbReference>
<keyword evidence="6" id="KW-0521">NADP</keyword>
<protein>
    <recommendedName>
        <fullName evidence="18">Delta(14)-sterol reductase</fullName>
        <ecNumber evidence="3">1.3.1.70</ecNumber>
    </recommendedName>
    <alternativeName>
        <fullName evidence="15">C-14 sterol reductase</fullName>
    </alternativeName>
    <alternativeName>
        <fullName evidence="16">Sterol C14-reductase</fullName>
    </alternativeName>
</protein>
<keyword evidence="4" id="KW-0444">Lipid biosynthesis</keyword>
<dbReference type="EMBL" id="JADCNM010000001">
    <property type="protein sequence ID" value="KAG0501778.1"/>
    <property type="molecule type" value="Genomic_DNA"/>
</dbReference>
<reference evidence="20 21" key="1">
    <citation type="journal article" date="2020" name="Nat. Food">
        <title>A phased Vanilla planifolia genome enables genetic improvement of flavour and production.</title>
        <authorList>
            <person name="Hasing T."/>
            <person name="Tang H."/>
            <person name="Brym M."/>
            <person name="Khazi F."/>
            <person name="Huang T."/>
            <person name="Chambers A.H."/>
        </authorList>
    </citation>
    <scope>NUCLEOTIDE SEQUENCE [LARGE SCALE GENOMIC DNA]</scope>
    <source>
        <tissue evidence="20">Leaf</tissue>
    </source>
</reference>
<dbReference type="PROSITE" id="PS01018">
    <property type="entry name" value="STEROL_REDUCT_2"/>
    <property type="match status" value="1"/>
</dbReference>
<evidence type="ECO:0000256" key="17">
    <source>
        <dbReference type="ARBA" id="ARBA00060577"/>
    </source>
</evidence>
<evidence type="ECO:0000313" key="21">
    <source>
        <dbReference type="Proteomes" id="UP000639772"/>
    </source>
</evidence>
<dbReference type="FunFam" id="1.20.120.1630:FF:000011">
    <property type="entry name" value="Delta(14)-sterol reductase"/>
    <property type="match status" value="1"/>
</dbReference>
<comment type="caution">
    <text evidence="20">The sequence shown here is derived from an EMBL/GenBank/DDBJ whole genome shotgun (WGS) entry which is preliminary data.</text>
</comment>
<dbReference type="PANTHER" id="PTHR21257:SF52">
    <property type="entry name" value="DELTA(14)-STEROL REDUCTASE TM7SF2"/>
    <property type="match status" value="1"/>
</dbReference>
<accession>A0A835S3A0</accession>
<evidence type="ECO:0000256" key="13">
    <source>
        <dbReference type="ARBA" id="ARBA00023166"/>
    </source>
</evidence>
<gene>
    <name evidence="20" type="ORF">HPP92_001850</name>
</gene>
<evidence type="ECO:0000256" key="4">
    <source>
        <dbReference type="ARBA" id="ARBA00022516"/>
    </source>
</evidence>
<keyword evidence="8" id="KW-1133">Transmembrane helix</keyword>
<proteinExistence type="inferred from homology"/>
<evidence type="ECO:0000256" key="7">
    <source>
        <dbReference type="ARBA" id="ARBA00022955"/>
    </source>
</evidence>
<evidence type="ECO:0000256" key="10">
    <source>
        <dbReference type="ARBA" id="ARBA00023011"/>
    </source>
</evidence>
<evidence type="ECO:0000256" key="11">
    <source>
        <dbReference type="ARBA" id="ARBA00023098"/>
    </source>
</evidence>
<dbReference type="InterPro" id="IPR001171">
    <property type="entry name" value="ERG24_DHCR-like"/>
</dbReference>
<keyword evidence="7" id="KW-0752">Steroid biosynthesis</keyword>
<dbReference type="GO" id="GO:0050613">
    <property type="term" value="F:Delta14-sterol reductase activity"/>
    <property type="evidence" value="ECO:0007669"/>
    <property type="project" value="UniProtKB-EC"/>
</dbReference>
<dbReference type="Gene3D" id="1.20.120.1630">
    <property type="match status" value="1"/>
</dbReference>
<evidence type="ECO:0000256" key="9">
    <source>
        <dbReference type="ARBA" id="ARBA00023002"/>
    </source>
</evidence>
<comment type="subcellular location">
    <subcellularLocation>
        <location evidence="1">Membrane</location>
        <topology evidence="1">Multi-pass membrane protein</topology>
    </subcellularLocation>
</comment>
<keyword evidence="11" id="KW-0443">Lipid metabolism</keyword>
<dbReference type="Proteomes" id="UP000639772">
    <property type="component" value="Chromosome 1"/>
</dbReference>
<comment type="pathway">
    <text evidence="17">Steroid biosynthesis.</text>
</comment>
<evidence type="ECO:0000256" key="3">
    <source>
        <dbReference type="ARBA" id="ARBA00012413"/>
    </source>
</evidence>
<name>A0A835S3A0_VANPL</name>
<sequence>MEGEQGQSLVYLLQKPRHTRDKCWKLNGKPPGHEWGTGGGQSRPQTYMTDPGRGHKHTCEDIERLKNLLGSLEKPSGTCSLALSGKPSFPICMNASETPYANSWIIDSGATDHMTPTSKPFHTYTPCPSNRKIVVANGSLVTVVGFGDIHLSPPEYPHPSLPVLAETSLVPNNPDPVVESSPIPTSVPHDFPRFSLVYSRRKAAPDSTQVQESNSDPGIETMDKYDVRHAHGSGAWDSGVHNVQRVVLRAARGSLSTARVCLVLTLVSGWWLLRNKVELSKVFALMDCLIFLTGYKIFRGANSQKHVFKKDPKAHIWGKTPKVIGGKLLASGYWGISRHCNYLGDILLALSFSLPCGTKSVVPYFYPTYLLILLIWRERRDDERCSEKYKEVWEEYCREVPWRILPYVY</sequence>
<dbReference type="AlphaFoldDB" id="A0A835S3A0"/>
<dbReference type="Pfam" id="PF22936">
    <property type="entry name" value="Pol_BBD"/>
    <property type="match status" value="1"/>
</dbReference>
<organism evidence="20 21">
    <name type="scientific">Vanilla planifolia</name>
    <name type="common">Vanilla</name>
    <dbReference type="NCBI Taxonomy" id="51239"/>
    <lineage>
        <taxon>Eukaryota</taxon>
        <taxon>Viridiplantae</taxon>
        <taxon>Streptophyta</taxon>
        <taxon>Embryophyta</taxon>
        <taxon>Tracheophyta</taxon>
        <taxon>Spermatophyta</taxon>
        <taxon>Magnoliopsida</taxon>
        <taxon>Liliopsida</taxon>
        <taxon>Asparagales</taxon>
        <taxon>Orchidaceae</taxon>
        <taxon>Vanilloideae</taxon>
        <taxon>Vanilleae</taxon>
        <taxon>Vanilla</taxon>
    </lineage>
</organism>
<dbReference type="PANTHER" id="PTHR21257">
    <property type="entry name" value="DELTA(14)-STEROL REDUCTASE"/>
    <property type="match status" value="1"/>
</dbReference>
<keyword evidence="9" id="KW-0560">Oxidoreductase</keyword>